<dbReference type="InterPro" id="IPR045076">
    <property type="entry name" value="MutS"/>
</dbReference>
<sequence>MTKDLSQHTPMMQQYLRIKADYPNMLLFYRMGDFYELFFEDAERAARLLDITLTKRGQSAGRPIPMAGVPYHAAESYLAKLVRQGVSVAICEQIGDPAASKGPVERKVARIVTPGTLTDEALLDERRENLLTAIAESKDGYGLAVLELSSGRFSVLEVTSREALASELERLKPAEILVEEDSRLPLDLRLEHGVTRRPAWHFDADSAQQALCEQFGTRDLSGYGCADLRLAVGAAGCLLQYVRDTQFAALPHIRGLGTEQHDEALILDAATRRNLELTESLTGRPEHTLAGILDRTATAMGSRLLRRWLNRPLRDPHSVRERHAAIRTLTDQGRIAPVREHLAEIGDLERILARVALGSARPRDLAVLRDSLAVLPALRGRIAELDDPLLARLETEIGEHPETLDLLTRAILPQPPVLIRDGGVIAPGYDPELDELRDLSNNADRFLIDLETRERARTGIQGLKVGYNRVHGYYIELGRTQADQVPAEYVRRQTLKGAERYITPELKRFEDQVLSSRERALAREKALYEALLGRLTERLAQLQTSAAGIAALDAVANLAERAESLNWSCPTLTEETRIEIREGRHPVVERVIDTPFVANDLLMDTERRMLVITGPNMGGKSTYMRQNALIVLLAHAGSYVPATSATIGPVDRIFSRIGASDDLAGGRSTFMVEMEETANILNNATERSLVLMDEVGRGTSTFDGLSLAWSCSVELATRIGAYSLFATHYFELTTLPDEHPGIVNVHLDAVEHGSSIVFMHALREGPANQSYGLAVAALAGVPAEVIQRARNRLRELEDSAHRHAEREAVQLSLFPPYPEPEPAPEPPVCDALRELDPDGMTPRQALEQLYRLKGMVDETDESRQS</sequence>
<dbReference type="FunFam" id="3.40.50.300:FF:000283">
    <property type="entry name" value="DNA mismatch repair protein MutS"/>
    <property type="match status" value="1"/>
</dbReference>
<dbReference type="Gene3D" id="3.40.50.300">
    <property type="entry name" value="P-loop containing nucleotide triphosphate hydrolases"/>
    <property type="match status" value="1"/>
</dbReference>
<dbReference type="InterPro" id="IPR000432">
    <property type="entry name" value="DNA_mismatch_repair_MutS_C"/>
</dbReference>
<evidence type="ECO:0000256" key="8">
    <source>
        <dbReference type="ARBA" id="ARBA00024647"/>
    </source>
</evidence>
<dbReference type="Pfam" id="PF05192">
    <property type="entry name" value="MutS_III"/>
    <property type="match status" value="1"/>
</dbReference>
<dbReference type="Gene3D" id="6.10.140.430">
    <property type="match status" value="1"/>
</dbReference>
<dbReference type="InterPro" id="IPR036678">
    <property type="entry name" value="MutS_con_dom_sf"/>
</dbReference>
<dbReference type="Pfam" id="PF05190">
    <property type="entry name" value="MutS_IV"/>
    <property type="match status" value="1"/>
</dbReference>
<evidence type="ECO:0000256" key="2">
    <source>
        <dbReference type="ARBA" id="ARBA00021982"/>
    </source>
</evidence>
<dbReference type="InterPro" id="IPR007860">
    <property type="entry name" value="DNA_mmatch_repair_MutS_con_dom"/>
</dbReference>
<accession>W9VGF2</accession>
<evidence type="ECO:0000256" key="3">
    <source>
        <dbReference type="ARBA" id="ARBA00022741"/>
    </source>
</evidence>
<dbReference type="STRING" id="1249627.D779_1671"/>
<comment type="caution">
    <text evidence="13">The sequence shown here is derived from an EMBL/GenBank/DDBJ whole genome shotgun (WGS) entry which is preliminary data.</text>
</comment>
<dbReference type="HAMAP" id="MF_00096">
    <property type="entry name" value="MutS"/>
    <property type="match status" value="1"/>
</dbReference>
<evidence type="ECO:0000256" key="10">
    <source>
        <dbReference type="RuleBase" id="RU003756"/>
    </source>
</evidence>
<dbReference type="InterPro" id="IPR007861">
    <property type="entry name" value="DNA_mismatch_repair_MutS_clamp"/>
</dbReference>
<keyword evidence="6 9" id="KW-0238">DNA-binding</keyword>
<evidence type="ECO:0000256" key="9">
    <source>
        <dbReference type="HAMAP-Rule" id="MF_00096"/>
    </source>
</evidence>
<evidence type="ECO:0000256" key="5">
    <source>
        <dbReference type="ARBA" id="ARBA00022840"/>
    </source>
</evidence>
<dbReference type="PATRIC" id="fig|1249627.3.peg.2119"/>
<dbReference type="Pfam" id="PF01624">
    <property type="entry name" value="MutS_I"/>
    <property type="match status" value="1"/>
</dbReference>
<dbReference type="Gene3D" id="1.10.1420.10">
    <property type="match status" value="2"/>
</dbReference>
<dbReference type="Pfam" id="PF00488">
    <property type="entry name" value="MutS_V"/>
    <property type="match status" value="1"/>
</dbReference>
<keyword evidence="14" id="KW-1185">Reference proteome</keyword>
<evidence type="ECO:0000256" key="4">
    <source>
        <dbReference type="ARBA" id="ARBA00022763"/>
    </source>
</evidence>
<dbReference type="CDD" id="cd03284">
    <property type="entry name" value="ABC_MutS1"/>
    <property type="match status" value="1"/>
</dbReference>
<dbReference type="GO" id="GO:0003684">
    <property type="term" value="F:damaged DNA binding"/>
    <property type="evidence" value="ECO:0007669"/>
    <property type="project" value="UniProtKB-UniRule"/>
</dbReference>
<evidence type="ECO:0000256" key="7">
    <source>
        <dbReference type="ARBA" id="ARBA00023204"/>
    </source>
</evidence>
<dbReference type="InterPro" id="IPR005748">
    <property type="entry name" value="DNA_mismatch_repair_MutS"/>
</dbReference>
<evidence type="ECO:0000256" key="6">
    <source>
        <dbReference type="ARBA" id="ARBA00023125"/>
    </source>
</evidence>
<dbReference type="NCBIfam" id="TIGR01070">
    <property type="entry name" value="mutS1"/>
    <property type="match status" value="1"/>
</dbReference>
<evidence type="ECO:0000313" key="13">
    <source>
        <dbReference type="EMBL" id="EXJ15117.1"/>
    </source>
</evidence>
<dbReference type="SUPFAM" id="SSF53150">
    <property type="entry name" value="DNA repair protein MutS, domain II"/>
    <property type="match status" value="1"/>
</dbReference>
<dbReference type="OrthoDB" id="9802448at2"/>
<dbReference type="InterPro" id="IPR017261">
    <property type="entry name" value="DNA_mismatch_repair_MutS/MSH"/>
</dbReference>
<dbReference type="InterPro" id="IPR027417">
    <property type="entry name" value="P-loop_NTPase"/>
</dbReference>
<keyword evidence="4 9" id="KW-0227">DNA damage</keyword>
<gene>
    <name evidence="9" type="primary">mutS</name>
    <name evidence="13" type="ORF">D779_1671</name>
</gene>
<dbReference type="NCBIfam" id="NF003810">
    <property type="entry name" value="PRK05399.1"/>
    <property type="match status" value="1"/>
</dbReference>
<comment type="similarity">
    <text evidence="1 9 10">Belongs to the DNA mismatch repair MutS family.</text>
</comment>
<dbReference type="GO" id="GO:0005829">
    <property type="term" value="C:cytosol"/>
    <property type="evidence" value="ECO:0007669"/>
    <property type="project" value="TreeGrafter"/>
</dbReference>
<dbReference type="EMBL" id="AONC01000029">
    <property type="protein sequence ID" value="EXJ15117.1"/>
    <property type="molecule type" value="Genomic_DNA"/>
</dbReference>
<dbReference type="SUPFAM" id="SSF48334">
    <property type="entry name" value="DNA repair protein MutS, domain III"/>
    <property type="match status" value="1"/>
</dbReference>
<dbReference type="FunFam" id="3.40.1170.10:FF:000001">
    <property type="entry name" value="DNA mismatch repair protein MutS"/>
    <property type="match status" value="1"/>
</dbReference>
<dbReference type="SUPFAM" id="SSF55271">
    <property type="entry name" value="DNA repair protein MutS, domain I"/>
    <property type="match status" value="1"/>
</dbReference>
<dbReference type="PANTHER" id="PTHR11361:SF34">
    <property type="entry name" value="DNA MISMATCH REPAIR PROTEIN MSH1, MITOCHONDRIAL"/>
    <property type="match status" value="1"/>
</dbReference>
<dbReference type="InterPro" id="IPR007695">
    <property type="entry name" value="DNA_mismatch_repair_MutS-lik_N"/>
</dbReference>
<dbReference type="eggNOG" id="COG0249">
    <property type="taxonomic scope" value="Bacteria"/>
</dbReference>
<dbReference type="GO" id="GO:0140664">
    <property type="term" value="F:ATP-dependent DNA damage sensor activity"/>
    <property type="evidence" value="ECO:0007669"/>
    <property type="project" value="InterPro"/>
</dbReference>
<protein>
    <recommendedName>
        <fullName evidence="2 9">DNA mismatch repair protein MutS</fullName>
    </recommendedName>
</protein>
<evidence type="ECO:0000259" key="12">
    <source>
        <dbReference type="PROSITE" id="PS00486"/>
    </source>
</evidence>
<dbReference type="FunFam" id="1.10.1420.10:FF:000002">
    <property type="entry name" value="DNA mismatch repair protein MutS"/>
    <property type="match status" value="1"/>
</dbReference>
<keyword evidence="7 9" id="KW-0234">DNA repair</keyword>
<reference evidence="13 14" key="1">
    <citation type="submission" date="2012-11" db="EMBL/GenBank/DDBJ databases">
        <title>Genome assembly of Thiorhodococcus sp. AK35.</title>
        <authorList>
            <person name="Nupur N."/>
            <person name="Khatri I."/>
            <person name="Subramanian S."/>
            <person name="Pinnaka A."/>
        </authorList>
    </citation>
    <scope>NUCLEOTIDE SEQUENCE [LARGE SCALE GENOMIC DNA]</scope>
    <source>
        <strain evidence="13 14">AK35</strain>
    </source>
</reference>
<dbReference type="SMART" id="SM00533">
    <property type="entry name" value="MUTSd"/>
    <property type="match status" value="1"/>
</dbReference>
<dbReference type="Gene3D" id="3.30.420.110">
    <property type="entry name" value="MutS, connector domain"/>
    <property type="match status" value="1"/>
</dbReference>
<proteinExistence type="inferred from homology"/>
<dbReference type="InterPro" id="IPR007696">
    <property type="entry name" value="DNA_mismatch_repair_MutS_core"/>
</dbReference>
<name>W9VGF2_9GAMM</name>
<keyword evidence="3 9" id="KW-0547">Nucleotide-binding</keyword>
<dbReference type="Proteomes" id="UP000019460">
    <property type="component" value="Unassembled WGS sequence"/>
</dbReference>
<dbReference type="GO" id="GO:0005524">
    <property type="term" value="F:ATP binding"/>
    <property type="evidence" value="ECO:0007669"/>
    <property type="project" value="UniProtKB-UniRule"/>
</dbReference>
<dbReference type="PANTHER" id="PTHR11361">
    <property type="entry name" value="DNA MISMATCH REPAIR PROTEIN MUTS FAMILY MEMBER"/>
    <property type="match status" value="1"/>
</dbReference>
<dbReference type="Pfam" id="PF05188">
    <property type="entry name" value="MutS_II"/>
    <property type="match status" value="1"/>
</dbReference>
<dbReference type="AlphaFoldDB" id="W9VGF2"/>
<dbReference type="GO" id="GO:0006298">
    <property type="term" value="P:mismatch repair"/>
    <property type="evidence" value="ECO:0007669"/>
    <property type="project" value="UniProtKB-UniRule"/>
</dbReference>
<keyword evidence="5 9" id="KW-0067">ATP-binding</keyword>
<feature type="binding site" evidence="9">
    <location>
        <begin position="614"/>
        <end position="621"/>
    </location>
    <ligand>
        <name>ATP</name>
        <dbReference type="ChEBI" id="CHEBI:30616"/>
    </ligand>
</feature>
<feature type="region of interest" description="Disordered" evidence="11">
    <location>
        <begin position="814"/>
        <end position="839"/>
    </location>
</feature>
<comment type="function">
    <text evidence="8 9">This protein is involved in the repair of mismatches in DNA. It is possible that it carries out the mismatch recognition step. This protein has a weak ATPase activity.</text>
</comment>
<dbReference type="Gene3D" id="3.40.1170.10">
    <property type="entry name" value="DNA repair protein MutS, domain I"/>
    <property type="match status" value="1"/>
</dbReference>
<dbReference type="InterPro" id="IPR036187">
    <property type="entry name" value="DNA_mismatch_repair_MutS_sf"/>
</dbReference>
<dbReference type="PIRSF" id="PIRSF037677">
    <property type="entry name" value="DNA_mis_repair_Msh6"/>
    <property type="match status" value="1"/>
</dbReference>
<evidence type="ECO:0000256" key="1">
    <source>
        <dbReference type="ARBA" id="ARBA00006271"/>
    </source>
</evidence>
<dbReference type="SMART" id="SM00534">
    <property type="entry name" value="MUTSac"/>
    <property type="match status" value="1"/>
</dbReference>
<evidence type="ECO:0000256" key="11">
    <source>
        <dbReference type="SAM" id="MobiDB-lite"/>
    </source>
</evidence>
<dbReference type="GO" id="GO:0030983">
    <property type="term" value="F:mismatched DNA binding"/>
    <property type="evidence" value="ECO:0007669"/>
    <property type="project" value="InterPro"/>
</dbReference>
<dbReference type="PROSITE" id="PS00486">
    <property type="entry name" value="DNA_MISMATCH_REPAIR_2"/>
    <property type="match status" value="1"/>
</dbReference>
<feature type="compositionally biased region" description="Pro residues" evidence="11">
    <location>
        <begin position="815"/>
        <end position="827"/>
    </location>
</feature>
<dbReference type="InterPro" id="IPR016151">
    <property type="entry name" value="DNA_mismatch_repair_MutS_N"/>
</dbReference>
<evidence type="ECO:0000313" key="14">
    <source>
        <dbReference type="Proteomes" id="UP000019460"/>
    </source>
</evidence>
<organism evidence="13 14">
    <name type="scientific">Imhoffiella purpurea</name>
    <dbReference type="NCBI Taxonomy" id="1249627"/>
    <lineage>
        <taxon>Bacteria</taxon>
        <taxon>Pseudomonadati</taxon>
        <taxon>Pseudomonadota</taxon>
        <taxon>Gammaproteobacteria</taxon>
        <taxon>Chromatiales</taxon>
        <taxon>Chromatiaceae</taxon>
        <taxon>Imhoffiella</taxon>
    </lineage>
</organism>
<feature type="domain" description="DNA mismatch repair proteins mutS family" evidence="12">
    <location>
        <begin position="688"/>
        <end position="704"/>
    </location>
</feature>
<dbReference type="SUPFAM" id="SSF52540">
    <property type="entry name" value="P-loop containing nucleoside triphosphate hydrolases"/>
    <property type="match status" value="1"/>
</dbReference>
<dbReference type="RefSeq" id="WP_043753387.1">
    <property type="nucleotide sequence ID" value="NZ_AONC01000029.1"/>
</dbReference>